<dbReference type="FunCoup" id="A0A7J7CH59">
    <property type="interactions" value="1746"/>
</dbReference>
<evidence type="ECO:0000313" key="2">
    <source>
        <dbReference type="EMBL" id="KAF5733376.1"/>
    </source>
</evidence>
<keyword evidence="3" id="KW-1185">Reference proteome</keyword>
<dbReference type="EMBL" id="JAAARO010000017">
    <property type="protein sequence ID" value="KAF5733376.1"/>
    <property type="molecule type" value="Genomic_DNA"/>
</dbReference>
<dbReference type="Proteomes" id="UP000593562">
    <property type="component" value="Unassembled WGS sequence"/>
</dbReference>
<feature type="compositionally biased region" description="Gly residues" evidence="1">
    <location>
        <begin position="230"/>
        <end position="246"/>
    </location>
</feature>
<comment type="caution">
    <text evidence="2">The sequence shown here is derived from an EMBL/GenBank/DDBJ whole genome shotgun (WGS) entry which is preliminary data.</text>
</comment>
<dbReference type="PANTHER" id="PTHR47911">
    <property type="entry name" value="HYDROXYPROLINE-RICH GLYCOPROTEIN-LIKE"/>
    <property type="match status" value="1"/>
</dbReference>
<feature type="compositionally biased region" description="Polar residues" evidence="1">
    <location>
        <begin position="152"/>
        <end position="167"/>
    </location>
</feature>
<feature type="region of interest" description="Disordered" evidence="1">
    <location>
        <begin position="36"/>
        <end position="277"/>
    </location>
</feature>
<name>A0A7J7CH59_TRIWF</name>
<feature type="compositionally biased region" description="Basic residues" evidence="1">
    <location>
        <begin position="247"/>
        <end position="257"/>
    </location>
</feature>
<organism evidence="2 3">
    <name type="scientific">Tripterygium wilfordii</name>
    <name type="common">Thunder God vine</name>
    <dbReference type="NCBI Taxonomy" id="458696"/>
    <lineage>
        <taxon>Eukaryota</taxon>
        <taxon>Viridiplantae</taxon>
        <taxon>Streptophyta</taxon>
        <taxon>Embryophyta</taxon>
        <taxon>Tracheophyta</taxon>
        <taxon>Spermatophyta</taxon>
        <taxon>Magnoliopsida</taxon>
        <taxon>eudicotyledons</taxon>
        <taxon>Gunneridae</taxon>
        <taxon>Pentapetalae</taxon>
        <taxon>rosids</taxon>
        <taxon>fabids</taxon>
        <taxon>Celastrales</taxon>
        <taxon>Celastraceae</taxon>
        <taxon>Tripterygium</taxon>
    </lineage>
</organism>
<evidence type="ECO:0000256" key="1">
    <source>
        <dbReference type="SAM" id="MobiDB-lite"/>
    </source>
</evidence>
<dbReference type="PANTHER" id="PTHR47911:SF1">
    <property type="entry name" value="OS06G0664400 PROTEIN"/>
    <property type="match status" value="1"/>
</dbReference>
<dbReference type="AlphaFoldDB" id="A0A7J7CH59"/>
<feature type="region of interest" description="Disordered" evidence="1">
    <location>
        <begin position="1"/>
        <end position="23"/>
    </location>
</feature>
<gene>
    <name evidence="2" type="ORF">HS088_TW17G00919</name>
</gene>
<feature type="compositionally biased region" description="Polar residues" evidence="1">
    <location>
        <begin position="179"/>
        <end position="189"/>
    </location>
</feature>
<feature type="compositionally biased region" description="Low complexity" evidence="1">
    <location>
        <begin position="81"/>
        <end position="98"/>
    </location>
</feature>
<proteinExistence type="predicted"/>
<feature type="compositionally biased region" description="Polar residues" evidence="1">
    <location>
        <begin position="10"/>
        <end position="23"/>
    </location>
</feature>
<protein>
    <submittedName>
        <fullName evidence="2">Hydroxyproline-rich glycoprotein family protein putative isoform 1</fullName>
    </submittedName>
</protein>
<evidence type="ECO:0000313" key="3">
    <source>
        <dbReference type="Proteomes" id="UP000593562"/>
    </source>
</evidence>
<dbReference type="InParanoid" id="A0A7J7CH59"/>
<accession>A0A7J7CH59</accession>
<reference evidence="2 3" key="1">
    <citation type="journal article" date="2020" name="Nat. Commun.">
        <title>Genome of Tripterygium wilfordii and identification of cytochrome P450 involved in triptolide biosynthesis.</title>
        <authorList>
            <person name="Tu L."/>
            <person name="Su P."/>
            <person name="Zhang Z."/>
            <person name="Gao L."/>
            <person name="Wang J."/>
            <person name="Hu T."/>
            <person name="Zhou J."/>
            <person name="Zhang Y."/>
            <person name="Zhao Y."/>
            <person name="Liu Y."/>
            <person name="Song Y."/>
            <person name="Tong Y."/>
            <person name="Lu Y."/>
            <person name="Yang J."/>
            <person name="Xu C."/>
            <person name="Jia M."/>
            <person name="Peters R.J."/>
            <person name="Huang L."/>
            <person name="Gao W."/>
        </authorList>
    </citation>
    <scope>NUCLEOTIDE SEQUENCE [LARGE SCALE GENOMIC DNA]</scope>
    <source>
        <strain evidence="3">cv. XIE 37</strain>
        <tissue evidence="2">Leaf</tissue>
    </source>
</reference>
<sequence>MRAIGRRIPNPNNSFLSNGTSKNPFLMSVPYYSFSSSAGRGRGGGGPASSSVFGSLSGDEEKSRPDSTESPPPGLGHGRGRPIPSDPVLPSFSSFVSSIKPVQPGAGRGRLAAGSTQNRFGADSPTISHDSRSPDISLPTRKEEDDEVDKSTPLSQSEESNLPTSILSALPGAGRGKPVNQTDSTPQTQEDNRHLRRKPKPSPARDEIRQPQQKLSTEEAVKKAVNILSRGGGGPEEGGDTGIGRGRGGRGRGRRGRGMGGRGWRGRGRRGVSEDGEEGEFAGLELGDNADGEKLAQRLGPENMNKLVEGFEEMSSRVLPSPIDDAYLDAMHTNFLIEFEPEYLMGEFDQNPDIDEKPPIPLRDALEKAKPFLMAYEGIQSHEEWEEAVEEIMKQVPLLKEIIDYYSGPDRVTAKTQQQELERVAKTIPERAPDSVKRFADRAILSLQSNPGWGFDKKCQFMDKMAWEFSQHYKKDKKPSLR</sequence>
<dbReference type="OrthoDB" id="1932806at2759"/>